<dbReference type="Proteomes" id="UP000239895">
    <property type="component" value="Unassembled WGS sequence"/>
</dbReference>
<evidence type="ECO:0000256" key="1">
    <source>
        <dbReference type="SAM" id="MobiDB-lite"/>
    </source>
</evidence>
<dbReference type="Pfam" id="PF01740">
    <property type="entry name" value="STAS"/>
    <property type="match status" value="1"/>
</dbReference>
<reference evidence="3 4" key="1">
    <citation type="submission" date="2018-03" db="EMBL/GenBank/DDBJ databases">
        <title>Comparative analysis of microorganisms from saline springs in Andes Mountain Range, Colombia.</title>
        <authorList>
            <person name="Rubin E."/>
        </authorList>
    </citation>
    <scope>NUCLEOTIDE SEQUENCE [LARGE SCALE GENOMIC DNA]</scope>
    <source>
        <strain evidence="3 4">CG 23</strain>
    </source>
</reference>
<organism evidence="3 4">
    <name type="scientific">Isoptericola halotolerans</name>
    <dbReference type="NCBI Taxonomy" id="300560"/>
    <lineage>
        <taxon>Bacteria</taxon>
        <taxon>Bacillati</taxon>
        <taxon>Actinomycetota</taxon>
        <taxon>Actinomycetes</taxon>
        <taxon>Micrococcales</taxon>
        <taxon>Promicromonosporaceae</taxon>
        <taxon>Isoptericola</taxon>
    </lineage>
</organism>
<comment type="caution">
    <text evidence="3">The sequence shown here is derived from an EMBL/GenBank/DDBJ whole genome shotgun (WGS) entry which is preliminary data.</text>
</comment>
<evidence type="ECO:0000313" key="4">
    <source>
        <dbReference type="Proteomes" id="UP000239895"/>
    </source>
</evidence>
<sequence>MATFSQAIGRLPTPCTHGALPDATSRAASGVRGAPDAGSLVGMIEIATSSTTTTLVIAGDLDLAERDQFPEIAARVVGLRRQLLVIDMCRVTFMDSTGAAFLISLADSGRKRGGATVLRGSDERDLFVLEVCGALDLFRIDHDHQCEQSDTSTGATPVQLPQRPRPS</sequence>
<dbReference type="CDD" id="cd07043">
    <property type="entry name" value="STAS_anti-anti-sigma_factors"/>
    <property type="match status" value="1"/>
</dbReference>
<dbReference type="SUPFAM" id="SSF52091">
    <property type="entry name" value="SpoIIaa-like"/>
    <property type="match status" value="1"/>
</dbReference>
<keyword evidence="4" id="KW-1185">Reference proteome</keyword>
<protein>
    <submittedName>
        <fullName evidence="3">Anti-anti-sigma factor</fullName>
    </submittedName>
</protein>
<proteinExistence type="predicted"/>
<name>A0ABX5EKZ2_9MICO</name>
<gene>
    <name evidence="3" type="ORF">BCL65_101323</name>
</gene>
<feature type="domain" description="STAS" evidence="2">
    <location>
        <begin position="42"/>
        <end position="133"/>
    </location>
</feature>
<accession>A0ABX5EKZ2</accession>
<dbReference type="Gene3D" id="3.30.750.24">
    <property type="entry name" value="STAS domain"/>
    <property type="match status" value="1"/>
</dbReference>
<dbReference type="InterPro" id="IPR036513">
    <property type="entry name" value="STAS_dom_sf"/>
</dbReference>
<dbReference type="PROSITE" id="PS50801">
    <property type="entry name" value="STAS"/>
    <property type="match status" value="1"/>
</dbReference>
<feature type="region of interest" description="Disordered" evidence="1">
    <location>
        <begin position="146"/>
        <end position="167"/>
    </location>
</feature>
<evidence type="ECO:0000313" key="3">
    <source>
        <dbReference type="EMBL" id="PRZ10184.1"/>
    </source>
</evidence>
<dbReference type="InterPro" id="IPR002645">
    <property type="entry name" value="STAS_dom"/>
</dbReference>
<evidence type="ECO:0000259" key="2">
    <source>
        <dbReference type="PROSITE" id="PS50801"/>
    </source>
</evidence>
<dbReference type="EMBL" id="PVTX01000001">
    <property type="protein sequence ID" value="PRZ10184.1"/>
    <property type="molecule type" value="Genomic_DNA"/>
</dbReference>